<accession>A0A9P4HWF2</accession>
<name>A0A9P4HWF2_9PEZI</name>
<comment type="caution">
    <text evidence="1">The sequence shown here is derived from an EMBL/GenBank/DDBJ whole genome shotgun (WGS) entry which is preliminary data.</text>
</comment>
<sequence>MATLEWSAPPPPPTPRIIHVFWKDQRISFDDTREKAINLLLRATWLLEKDFTVILFRNSTYHLSKKNEDFPPGFCFHQRKHWTWSYKNKQHVENNVHRVAHLYLDTDQEGVDAPGTICVRATKPADDGYIPRKVQYDDTANPGKPLWHTGGSSKADVVLFDPNDGPATYPILDTKYVHEAYKSITTPKWFGKELEGLEDRLDKEFGNPRIRTKK</sequence>
<proteinExistence type="predicted"/>
<dbReference type="AlphaFoldDB" id="A0A9P4HWF2"/>
<organism evidence="1 2">
    <name type="scientific">Saccharata proteae CBS 121410</name>
    <dbReference type="NCBI Taxonomy" id="1314787"/>
    <lineage>
        <taxon>Eukaryota</taxon>
        <taxon>Fungi</taxon>
        <taxon>Dikarya</taxon>
        <taxon>Ascomycota</taxon>
        <taxon>Pezizomycotina</taxon>
        <taxon>Dothideomycetes</taxon>
        <taxon>Dothideomycetes incertae sedis</taxon>
        <taxon>Botryosphaeriales</taxon>
        <taxon>Saccharataceae</taxon>
        <taxon>Saccharata</taxon>
    </lineage>
</organism>
<gene>
    <name evidence="1" type="ORF">K490DRAFT_66011</name>
</gene>
<keyword evidence="2" id="KW-1185">Reference proteome</keyword>
<evidence type="ECO:0000313" key="2">
    <source>
        <dbReference type="Proteomes" id="UP000799776"/>
    </source>
</evidence>
<evidence type="ECO:0000313" key="1">
    <source>
        <dbReference type="EMBL" id="KAF2087143.1"/>
    </source>
</evidence>
<dbReference type="EMBL" id="ML978721">
    <property type="protein sequence ID" value="KAF2087143.1"/>
    <property type="molecule type" value="Genomic_DNA"/>
</dbReference>
<protein>
    <submittedName>
        <fullName evidence="1">Uncharacterized protein</fullName>
    </submittedName>
</protein>
<reference evidence="1" key="1">
    <citation type="journal article" date="2020" name="Stud. Mycol.">
        <title>101 Dothideomycetes genomes: a test case for predicting lifestyles and emergence of pathogens.</title>
        <authorList>
            <person name="Haridas S."/>
            <person name="Albert R."/>
            <person name="Binder M."/>
            <person name="Bloem J."/>
            <person name="Labutti K."/>
            <person name="Salamov A."/>
            <person name="Andreopoulos B."/>
            <person name="Baker S."/>
            <person name="Barry K."/>
            <person name="Bills G."/>
            <person name="Bluhm B."/>
            <person name="Cannon C."/>
            <person name="Castanera R."/>
            <person name="Culley D."/>
            <person name="Daum C."/>
            <person name="Ezra D."/>
            <person name="Gonzalez J."/>
            <person name="Henrissat B."/>
            <person name="Kuo A."/>
            <person name="Liang C."/>
            <person name="Lipzen A."/>
            <person name="Lutzoni F."/>
            <person name="Magnuson J."/>
            <person name="Mondo S."/>
            <person name="Nolan M."/>
            <person name="Ohm R."/>
            <person name="Pangilinan J."/>
            <person name="Park H.-J."/>
            <person name="Ramirez L."/>
            <person name="Alfaro M."/>
            <person name="Sun H."/>
            <person name="Tritt A."/>
            <person name="Yoshinaga Y."/>
            <person name="Zwiers L.-H."/>
            <person name="Turgeon B."/>
            <person name="Goodwin S."/>
            <person name="Spatafora J."/>
            <person name="Crous P."/>
            <person name="Grigoriev I."/>
        </authorList>
    </citation>
    <scope>NUCLEOTIDE SEQUENCE</scope>
    <source>
        <strain evidence="1">CBS 121410</strain>
    </source>
</reference>
<dbReference type="Proteomes" id="UP000799776">
    <property type="component" value="Unassembled WGS sequence"/>
</dbReference>